<keyword evidence="2" id="KW-1185">Reference proteome</keyword>
<proteinExistence type="predicted"/>
<sequence>MKLNTATGKQVFQNSQKLITVAQFSTRKSGFNKKKLDSSLWLMAQNCVKNAQKLRKFVCKIARLQKIHFIS</sequence>
<evidence type="ECO:0000313" key="1">
    <source>
        <dbReference type="EMBL" id="CRK88602.1"/>
    </source>
</evidence>
<evidence type="ECO:0000313" key="2">
    <source>
        <dbReference type="Proteomes" id="UP000183832"/>
    </source>
</evidence>
<dbReference type="EMBL" id="CVRI01000009">
    <property type="protein sequence ID" value="CRK88602.1"/>
    <property type="molecule type" value="Genomic_DNA"/>
</dbReference>
<protein>
    <submittedName>
        <fullName evidence="1">CLUMA_CG002457, isoform A</fullName>
    </submittedName>
</protein>
<dbReference type="Proteomes" id="UP000183832">
    <property type="component" value="Unassembled WGS sequence"/>
</dbReference>
<gene>
    <name evidence="1" type="ORF">CLUMA_CG002457</name>
</gene>
<dbReference type="AlphaFoldDB" id="A0A1J1HM39"/>
<organism evidence="1 2">
    <name type="scientific">Clunio marinus</name>
    <dbReference type="NCBI Taxonomy" id="568069"/>
    <lineage>
        <taxon>Eukaryota</taxon>
        <taxon>Metazoa</taxon>
        <taxon>Ecdysozoa</taxon>
        <taxon>Arthropoda</taxon>
        <taxon>Hexapoda</taxon>
        <taxon>Insecta</taxon>
        <taxon>Pterygota</taxon>
        <taxon>Neoptera</taxon>
        <taxon>Endopterygota</taxon>
        <taxon>Diptera</taxon>
        <taxon>Nematocera</taxon>
        <taxon>Chironomoidea</taxon>
        <taxon>Chironomidae</taxon>
        <taxon>Clunio</taxon>
    </lineage>
</organism>
<name>A0A1J1HM39_9DIPT</name>
<accession>A0A1J1HM39</accession>
<reference evidence="1 2" key="1">
    <citation type="submission" date="2015-04" db="EMBL/GenBank/DDBJ databases">
        <authorList>
            <person name="Syromyatnikov M.Y."/>
            <person name="Popov V.N."/>
        </authorList>
    </citation>
    <scope>NUCLEOTIDE SEQUENCE [LARGE SCALE GENOMIC DNA]</scope>
</reference>